<dbReference type="NCBIfam" id="TIGR01488">
    <property type="entry name" value="HAD-SF-IB"/>
    <property type="match status" value="1"/>
</dbReference>
<comment type="similarity">
    <text evidence="3">Belongs to the HAD-like hydrolase superfamily. SerB family.</text>
</comment>
<protein>
    <recommendedName>
        <fullName evidence="4">phosphoserine phosphatase</fullName>
        <ecNumber evidence="4">3.1.3.3</ecNumber>
    </recommendedName>
</protein>
<dbReference type="InterPro" id="IPR023214">
    <property type="entry name" value="HAD_sf"/>
</dbReference>
<organism evidence="12 13">
    <name type="scientific">Clostridioides difficile</name>
    <name type="common">Peptoclostridium difficile</name>
    <dbReference type="NCBI Taxonomy" id="1496"/>
    <lineage>
        <taxon>Bacteria</taxon>
        <taxon>Bacillati</taxon>
        <taxon>Bacillota</taxon>
        <taxon>Clostridia</taxon>
        <taxon>Peptostreptococcales</taxon>
        <taxon>Peptostreptococcaceae</taxon>
        <taxon>Clostridioides</taxon>
    </lineage>
</organism>
<dbReference type="Pfam" id="PF12710">
    <property type="entry name" value="HAD"/>
    <property type="match status" value="1"/>
</dbReference>
<sequence>MKGNEMENYKFVFDLDSTLTKQEILPEISKCINKYELMQNLTNETMLGNLSFEESFKKRVDLLKCIPISKVKSIVAKINLNEKIVKFIKENPDRCTVVTNNLDIWICDLMKELSLENKYYSSIAHSNGDFIDKIKVIIKKEDIIKKMKGPIVAVGDGSNDIKMIENADIGIGFGGVRPIAPGILKVCDYAFYEEERLCQLLKQLL</sequence>
<evidence type="ECO:0000256" key="7">
    <source>
        <dbReference type="ARBA" id="ARBA00022801"/>
    </source>
</evidence>
<dbReference type="Gene3D" id="3.40.50.1000">
    <property type="entry name" value="HAD superfamily/HAD-like"/>
    <property type="match status" value="1"/>
</dbReference>
<comment type="catalytic activity">
    <reaction evidence="10">
        <text>O-phospho-L-serine + H2O = L-serine + phosphate</text>
        <dbReference type="Rhea" id="RHEA:21208"/>
        <dbReference type="ChEBI" id="CHEBI:15377"/>
        <dbReference type="ChEBI" id="CHEBI:33384"/>
        <dbReference type="ChEBI" id="CHEBI:43474"/>
        <dbReference type="ChEBI" id="CHEBI:57524"/>
        <dbReference type="EC" id="3.1.3.3"/>
    </reaction>
</comment>
<evidence type="ECO:0000256" key="3">
    <source>
        <dbReference type="ARBA" id="ARBA00009184"/>
    </source>
</evidence>
<evidence type="ECO:0000256" key="10">
    <source>
        <dbReference type="ARBA" id="ARBA00048138"/>
    </source>
</evidence>
<comment type="cofactor">
    <cofactor evidence="1">
        <name>Mg(2+)</name>
        <dbReference type="ChEBI" id="CHEBI:18420"/>
    </cofactor>
</comment>
<evidence type="ECO:0000256" key="8">
    <source>
        <dbReference type="ARBA" id="ARBA00022842"/>
    </source>
</evidence>
<keyword evidence="7" id="KW-0378">Hydrolase</keyword>
<evidence type="ECO:0000256" key="2">
    <source>
        <dbReference type="ARBA" id="ARBA00005135"/>
    </source>
</evidence>
<name>A0A9P3YP42_CLODI</name>
<comment type="caution">
    <text evidence="12">The sequence shown here is derived from an EMBL/GenBank/DDBJ whole genome shotgun (WGS) entry which is preliminary data.</text>
</comment>
<dbReference type="GO" id="GO:0000287">
    <property type="term" value="F:magnesium ion binding"/>
    <property type="evidence" value="ECO:0007669"/>
    <property type="project" value="TreeGrafter"/>
</dbReference>
<keyword evidence="8" id="KW-0460">Magnesium</keyword>
<evidence type="ECO:0000256" key="11">
    <source>
        <dbReference type="ARBA" id="ARBA00048523"/>
    </source>
</evidence>
<accession>A0A9P3YP42</accession>
<dbReference type="PANTHER" id="PTHR43344">
    <property type="entry name" value="PHOSPHOSERINE PHOSPHATASE"/>
    <property type="match status" value="1"/>
</dbReference>
<evidence type="ECO:0000256" key="6">
    <source>
        <dbReference type="ARBA" id="ARBA00022723"/>
    </source>
</evidence>
<dbReference type="EC" id="3.1.3.3" evidence="4"/>
<evidence type="ECO:0000313" key="12">
    <source>
        <dbReference type="EMBL" id="HBH2619701.1"/>
    </source>
</evidence>
<comment type="catalytic activity">
    <reaction evidence="11">
        <text>O-phospho-D-serine + H2O = D-serine + phosphate</text>
        <dbReference type="Rhea" id="RHEA:24873"/>
        <dbReference type="ChEBI" id="CHEBI:15377"/>
        <dbReference type="ChEBI" id="CHEBI:35247"/>
        <dbReference type="ChEBI" id="CHEBI:43474"/>
        <dbReference type="ChEBI" id="CHEBI:58680"/>
        <dbReference type="EC" id="3.1.3.3"/>
    </reaction>
</comment>
<keyword evidence="5" id="KW-0028">Amino-acid biosynthesis</keyword>
<keyword evidence="6" id="KW-0479">Metal-binding</keyword>
<evidence type="ECO:0000256" key="5">
    <source>
        <dbReference type="ARBA" id="ARBA00022605"/>
    </source>
</evidence>
<comment type="pathway">
    <text evidence="2">Amino-acid biosynthesis; L-serine biosynthesis; L-serine from 3-phospho-D-glycerate: step 3/3.</text>
</comment>
<dbReference type="GO" id="GO:0006564">
    <property type="term" value="P:L-serine biosynthetic process"/>
    <property type="evidence" value="ECO:0007669"/>
    <property type="project" value="UniProtKB-KW"/>
</dbReference>
<dbReference type="EMBL" id="DAEQIJ010000005">
    <property type="protein sequence ID" value="HBH2619701.1"/>
    <property type="molecule type" value="Genomic_DNA"/>
</dbReference>
<proteinExistence type="inferred from homology"/>
<evidence type="ECO:0000256" key="1">
    <source>
        <dbReference type="ARBA" id="ARBA00001946"/>
    </source>
</evidence>
<dbReference type="SUPFAM" id="SSF56784">
    <property type="entry name" value="HAD-like"/>
    <property type="match status" value="1"/>
</dbReference>
<dbReference type="InterPro" id="IPR050582">
    <property type="entry name" value="HAD-like_SerB"/>
</dbReference>
<dbReference type="GO" id="GO:0005737">
    <property type="term" value="C:cytoplasm"/>
    <property type="evidence" value="ECO:0007669"/>
    <property type="project" value="TreeGrafter"/>
</dbReference>
<gene>
    <name evidence="12" type="ORF">KRQ00_001452</name>
</gene>
<dbReference type="GO" id="GO:0036424">
    <property type="term" value="F:L-phosphoserine phosphatase activity"/>
    <property type="evidence" value="ECO:0007669"/>
    <property type="project" value="TreeGrafter"/>
</dbReference>
<evidence type="ECO:0000256" key="9">
    <source>
        <dbReference type="ARBA" id="ARBA00023299"/>
    </source>
</evidence>
<dbReference type="RefSeq" id="WP_003425253.1">
    <property type="nucleotide sequence ID" value="NZ_AP025558.1"/>
</dbReference>
<reference evidence="12" key="2">
    <citation type="submission" date="2021-06" db="EMBL/GenBank/DDBJ databases">
        <authorList>
            <consortium name="NCBI Pathogen Detection Project"/>
        </authorList>
    </citation>
    <scope>NUCLEOTIDE SEQUENCE</scope>
    <source>
        <strain evidence="12">Clostridioides</strain>
    </source>
</reference>
<dbReference type="AlphaFoldDB" id="A0A9P3YP42"/>
<dbReference type="InterPro" id="IPR036412">
    <property type="entry name" value="HAD-like_sf"/>
</dbReference>
<keyword evidence="9" id="KW-0718">Serine biosynthesis</keyword>
<evidence type="ECO:0000256" key="4">
    <source>
        <dbReference type="ARBA" id="ARBA00012640"/>
    </source>
</evidence>
<reference evidence="12" key="1">
    <citation type="journal article" date="2018" name="Genome Biol.">
        <title>SKESA: strategic k-mer extension for scrupulous assemblies.</title>
        <authorList>
            <person name="Souvorov A."/>
            <person name="Agarwala R."/>
            <person name="Lipman D.J."/>
        </authorList>
    </citation>
    <scope>NUCLEOTIDE SEQUENCE</scope>
    <source>
        <strain evidence="12">Clostridioides</strain>
    </source>
</reference>
<evidence type="ECO:0000313" key="13">
    <source>
        <dbReference type="Proteomes" id="UP000879542"/>
    </source>
</evidence>
<dbReference type="Proteomes" id="UP000879542">
    <property type="component" value="Unassembled WGS sequence"/>
</dbReference>
<dbReference type="PANTHER" id="PTHR43344:SF2">
    <property type="entry name" value="PHOSPHOSERINE PHOSPHATASE"/>
    <property type="match status" value="1"/>
</dbReference>